<evidence type="ECO:0000256" key="4">
    <source>
        <dbReference type="ARBA" id="ARBA00023004"/>
    </source>
</evidence>
<dbReference type="PANTHER" id="PTHR32154">
    <property type="entry name" value="PYRUVATE-FLAVODOXIN OXIDOREDUCTASE-RELATED"/>
    <property type="match status" value="1"/>
</dbReference>
<feature type="domain" description="Pyruvate/ketoisovalerate oxidoreductase catalytic" evidence="6">
    <location>
        <begin position="184"/>
        <end position="368"/>
    </location>
</feature>
<evidence type="ECO:0000259" key="7">
    <source>
        <dbReference type="Pfam" id="PF17147"/>
    </source>
</evidence>
<keyword evidence="2" id="KW-0479">Metal-binding</keyword>
<dbReference type="Proteomes" id="UP001054857">
    <property type="component" value="Unassembled WGS sequence"/>
</dbReference>
<dbReference type="FunFam" id="3.40.50.920:FF:000007">
    <property type="entry name" value="Pyruvate:ferredoxin (Flavodoxin) oxidoreductase"/>
    <property type="match status" value="1"/>
</dbReference>
<keyword evidence="9" id="KW-1185">Reference proteome</keyword>
<protein>
    <recommendedName>
        <fullName evidence="10">Pyruvate:ferredoxin oxidoreductase</fullName>
    </recommendedName>
</protein>
<dbReference type="Pfam" id="PF17147">
    <property type="entry name" value="PFOR_II"/>
    <property type="match status" value="1"/>
</dbReference>
<evidence type="ECO:0000259" key="6">
    <source>
        <dbReference type="Pfam" id="PF01558"/>
    </source>
</evidence>
<evidence type="ECO:0008006" key="10">
    <source>
        <dbReference type="Google" id="ProtNLM"/>
    </source>
</evidence>
<dbReference type="SUPFAM" id="SSF53323">
    <property type="entry name" value="Pyruvate-ferredoxin oxidoreductase, PFOR, domain III"/>
    <property type="match status" value="1"/>
</dbReference>
<dbReference type="Gene3D" id="3.40.920.10">
    <property type="entry name" value="Pyruvate-ferredoxin oxidoreductase, PFOR, domain III"/>
    <property type="match status" value="1"/>
</dbReference>
<evidence type="ECO:0000313" key="8">
    <source>
        <dbReference type="EMBL" id="GFR48675.1"/>
    </source>
</evidence>
<dbReference type="GO" id="GO:0006979">
    <property type="term" value="P:response to oxidative stress"/>
    <property type="evidence" value="ECO:0007669"/>
    <property type="project" value="TreeGrafter"/>
</dbReference>
<keyword evidence="5" id="KW-0411">Iron-sulfur</keyword>
<keyword evidence="3" id="KW-0560">Oxidoreductase</keyword>
<evidence type="ECO:0000313" key="9">
    <source>
        <dbReference type="Proteomes" id="UP001054857"/>
    </source>
</evidence>
<sequence length="391" mass="42511">AVTGRPYKPYEYYGAEDADKVIVIMGSGSQAVEEAVEYLNANGHKVGVLKVRLFRPWKAEAFLEALPASARKVCVLDRTKESGSYGEPLYLQVATTLHEAELEDPSLPRRLVIGGRFGLASKEFLPAHAVAVYENLDRSTPMRDFSVGIVDDITNRSLPPSKLLPAGVSTLPTGTFECVFWGMGSDGTVGANKEAIKIIASNTDLYAQAYFSYDAHKSGGVTVSHLRFGPSKIRAPYLVQQADYLAINHQSYLAKYDTLNSLKSGGVVVLNTRFTEVDSLSGYLPAKVKKQLAALKPQLYLIDALAVAKATGLGKHVNMVMQTVFFNLSGVLPMERAIALLKKSISKAYERKGPEVVAKNHAAVDAAISSLRKVEIPPSWGEIETPIMHPN</sequence>
<organism evidence="8 9">
    <name type="scientific">Astrephomene gubernaculifera</name>
    <dbReference type="NCBI Taxonomy" id="47775"/>
    <lineage>
        <taxon>Eukaryota</taxon>
        <taxon>Viridiplantae</taxon>
        <taxon>Chlorophyta</taxon>
        <taxon>core chlorophytes</taxon>
        <taxon>Chlorophyceae</taxon>
        <taxon>CS clade</taxon>
        <taxon>Chlamydomonadales</taxon>
        <taxon>Astrephomenaceae</taxon>
        <taxon>Astrephomene</taxon>
    </lineage>
</organism>
<dbReference type="EMBL" id="BMAR01000025">
    <property type="protein sequence ID" value="GFR48675.1"/>
    <property type="molecule type" value="Genomic_DNA"/>
</dbReference>
<keyword evidence="4" id="KW-0408">Iron</keyword>
<dbReference type="InterPro" id="IPR009014">
    <property type="entry name" value="Transketo_C/PFOR_II"/>
</dbReference>
<comment type="caution">
    <text evidence="8">The sequence shown here is derived from an EMBL/GenBank/DDBJ whole genome shotgun (WGS) entry which is preliminary data.</text>
</comment>
<dbReference type="FunFam" id="3.40.920.10:FF:000001">
    <property type="entry name" value="Pyruvate:ferredoxin (Flavodoxin) oxidoreductase"/>
    <property type="match status" value="1"/>
</dbReference>
<dbReference type="Gene3D" id="3.40.50.920">
    <property type="match status" value="1"/>
</dbReference>
<feature type="non-terminal residue" evidence="8">
    <location>
        <position position="391"/>
    </location>
</feature>
<name>A0AAD3DV63_9CHLO</name>
<evidence type="ECO:0000256" key="5">
    <source>
        <dbReference type="ARBA" id="ARBA00023014"/>
    </source>
</evidence>
<feature type="domain" description="Pyruvate:ferredoxin oxidoreductase core" evidence="7">
    <location>
        <begin position="18"/>
        <end position="100"/>
    </location>
</feature>
<proteinExistence type="predicted"/>
<gene>
    <name evidence="8" type="ORF">Agub_g10630</name>
</gene>
<feature type="non-terminal residue" evidence="8">
    <location>
        <position position="1"/>
    </location>
</feature>
<dbReference type="InterPro" id="IPR002869">
    <property type="entry name" value="Pyrv_flavodox_OxRed_cen"/>
</dbReference>
<accession>A0AAD3DV63</accession>
<reference evidence="8 9" key="1">
    <citation type="journal article" date="2021" name="Sci. Rep.">
        <title>Genome sequencing of the multicellular alga Astrephomene provides insights into convergent evolution of germ-soma differentiation.</title>
        <authorList>
            <person name="Yamashita S."/>
            <person name="Yamamoto K."/>
            <person name="Matsuzaki R."/>
            <person name="Suzuki S."/>
            <person name="Yamaguchi H."/>
            <person name="Hirooka S."/>
            <person name="Minakuchi Y."/>
            <person name="Miyagishima S."/>
            <person name="Kawachi M."/>
            <person name="Toyoda A."/>
            <person name="Nozaki H."/>
        </authorList>
    </citation>
    <scope>NUCLEOTIDE SEQUENCE [LARGE SCALE GENOMIC DNA]</scope>
    <source>
        <strain evidence="8 9">NIES-4017</strain>
    </source>
</reference>
<dbReference type="AlphaFoldDB" id="A0AAD3DV63"/>
<dbReference type="GO" id="GO:0016903">
    <property type="term" value="F:oxidoreductase activity, acting on the aldehyde or oxo group of donors"/>
    <property type="evidence" value="ECO:0007669"/>
    <property type="project" value="InterPro"/>
</dbReference>
<dbReference type="PANTHER" id="PTHR32154:SF0">
    <property type="entry name" value="PYRUVATE-FLAVODOXIN OXIDOREDUCTASE-RELATED"/>
    <property type="match status" value="1"/>
</dbReference>
<dbReference type="SUPFAM" id="SSF52922">
    <property type="entry name" value="TK C-terminal domain-like"/>
    <property type="match status" value="1"/>
</dbReference>
<evidence type="ECO:0000256" key="3">
    <source>
        <dbReference type="ARBA" id="ARBA00023002"/>
    </source>
</evidence>
<evidence type="ECO:0000256" key="2">
    <source>
        <dbReference type="ARBA" id="ARBA00022723"/>
    </source>
</evidence>
<dbReference type="InterPro" id="IPR019752">
    <property type="entry name" value="Pyrv/ketoisovalerate_OxRed_cat"/>
</dbReference>
<dbReference type="InterPro" id="IPR033412">
    <property type="entry name" value="PFOR_II"/>
</dbReference>
<evidence type="ECO:0000256" key="1">
    <source>
        <dbReference type="ARBA" id="ARBA00022485"/>
    </source>
</evidence>
<dbReference type="Pfam" id="PF01558">
    <property type="entry name" value="POR"/>
    <property type="match status" value="1"/>
</dbReference>
<dbReference type="GO" id="GO:0051539">
    <property type="term" value="F:4 iron, 4 sulfur cluster binding"/>
    <property type="evidence" value="ECO:0007669"/>
    <property type="project" value="UniProtKB-KW"/>
</dbReference>
<keyword evidence="1" id="KW-0004">4Fe-4S</keyword>
<dbReference type="InterPro" id="IPR050722">
    <property type="entry name" value="Pyruvate:ferred/Flavod_OxRd"/>
</dbReference>
<dbReference type="GO" id="GO:0046872">
    <property type="term" value="F:metal ion binding"/>
    <property type="evidence" value="ECO:0007669"/>
    <property type="project" value="UniProtKB-KW"/>
</dbReference>